<evidence type="ECO:0000256" key="3">
    <source>
        <dbReference type="SAM" id="SignalP"/>
    </source>
</evidence>
<keyword evidence="6" id="KW-1185">Reference proteome</keyword>
<feature type="domain" description="SLH" evidence="4">
    <location>
        <begin position="1634"/>
        <end position="1689"/>
    </location>
</feature>
<dbReference type="Proteomes" id="UP000253034">
    <property type="component" value="Unassembled WGS sequence"/>
</dbReference>
<sequence length="1689" mass="188071">MRIFKKLLALVLIINITYGMCPNLAQLAHGAGTAALIVSGYENKRLTIRWNTANVRSVQLKYHKPAAGDTAQYVDVAVSASGASQTMSSVTIDEIESDYIYDIAVSMYDAAGGESGTGILIATGSVNCLPKISFNAEIVHQQPVENTGGGSESGIMPSLKVSWNIPKVYDGSAGYIPMDSVTSFQMLNSGIESFNYKVTVADSSNRADVDIAWQSGGGYTARVAGDSSRTSGVKRDGNSYYFYLLGIKEDGAVLPTTAQVAANSYGNPSDGELDKVLPDAISGIGDNNFVLPHKDIRPGTVYYMRLNTLPLNASGTYINCLSSGPLGNLATMGELSYVYTPIRFALTKDSLDNVNVKIYRINKGNLNMPQLYYEVQLCSFPSDQDSDWNQGAFRDKGKVMDGTYFTGPYQYTLIEGISPENEVFYRVVVKSNATSDRLESLKTPYTIRNDISRPPIPRNVLAVAKADVVNKTSDVTISWDKPSQWDQIKTITDPDQDIVFHFILNINQNDLDSSVTYPLEAGGETYGSFNVKYRLMGYVNARAGSIIDRGSRLEFTMKGADLFKGIQWDDTEQDFNPNETDADGNVYPDFLLTNKTYYLQVYTTKGENRGHYDAKNTQGYMSDRSVTTSFTTVAAAQKDVPLPGNFKTASQPTEDTIVLQFDKVNINWDDYSFNHTANDRVYYDLYMSTRTAPESFVMIGTTQRMNTPSDDERSDIAFQNVDNTQLSYIRAGISSFRAGVGYTDPASGVYIDPYDIFGEGLKSNTTYYFKVKTRLFIEHPLYPLNPAVSTSILSVTTDRDEMQDPDDAADRPIAPADFDIALDGEGNFMLTGQSVTFTWAKRENAVRYSLVCTSKEVGRREDVSLLYDSDGIYKSFIDYFGNLDKNIDGDSRSFTLDPALNLTENQNPKIDAYTFAYNGVTETYTLSINKWLFPNKLYYFSLRAEIWDGAVNQKQSVWISIPVTTTQVEAPTFLEPVNDAQLGFWWRGELSKQAEEYKIYLKKSEDSEYTLLTRTQYTAIKDGSIFYGRIPKLKTDTLYDIKVCIGTQDTLIRQLSLKTRDAYHELEVKWRGIPLDDYTGFEIAIKTPEAGEYTVLEPSDLEVFQNVNLKTPGNNNLVPARQYAEKTVQTLGTDYYMYYARIKTVTVKYADGTVVKEPLKSNMKYYIKVRTVKNDPLNDSLPEESQRPSAYSKYAGPVDSRTEFSQDDYDDEDDDTNKEATYLDRVSKLEEALYWRVEMSSTKATKILLKGDRVSNVIEGSPDTPCVIDISTLKPAISVDVIYVPLIVANVLNAQNGSLVVKTVEAEYTINPGTLDVENMAEIKAVEKKSGVKEVFFKLTVTRGDYPASTLPQGATLASKVNDLEVQVLGSSKTDEALKKEFYDKMYNDKTGIVKQKRDMLSNPYFDNTQTKQKLNAFMDQLIKETESELSDYIGRTVEGTNGSGGMVVAKEYMTSFGNAMRVKLVYTVKKGINTPYVNYDGVDRWQKLTKNISRPASNALVLSAERTGKYGVFAVITAASDLPVNYWAKESIDKFLSKYDLRGVFAGVDKSFNPEMNVSVEEMVLLYEKVMAKTEANAGADIKQKVSKMGLNGIVNTAGLKKDITRQEASAIFIKVYCSNKGLNSQNLRPSKNIFVSDEDDIGSKYYSSVMMTIDLKVMSTDETGSFKPKSSITRAQAIDSMVKVMGL</sequence>
<dbReference type="EMBL" id="QPJT01000026">
    <property type="protein sequence ID" value="RCX11237.1"/>
    <property type="molecule type" value="Genomic_DNA"/>
</dbReference>
<accession>A0A369ASP2</accession>
<dbReference type="RefSeq" id="WP_114299169.1">
    <property type="nucleotide sequence ID" value="NZ_QPJT01000026.1"/>
</dbReference>
<evidence type="ECO:0000313" key="5">
    <source>
        <dbReference type="EMBL" id="RCX11237.1"/>
    </source>
</evidence>
<name>A0A369ASP2_9FIRM</name>
<comment type="caution">
    <text evidence="5">The sequence shown here is derived from an EMBL/GenBank/DDBJ whole genome shotgun (WGS) entry which is preliminary data.</text>
</comment>
<dbReference type="InterPro" id="IPR001119">
    <property type="entry name" value="SLH_dom"/>
</dbReference>
<feature type="chain" id="PRO_5039554814" evidence="3">
    <location>
        <begin position="26"/>
        <end position="1689"/>
    </location>
</feature>
<dbReference type="PROSITE" id="PS51272">
    <property type="entry name" value="SLH"/>
    <property type="match status" value="2"/>
</dbReference>
<gene>
    <name evidence="5" type="ORF">DFR58_12610</name>
</gene>
<keyword evidence="3" id="KW-0732">Signal</keyword>
<reference evidence="5 6" key="1">
    <citation type="submission" date="2018-07" db="EMBL/GenBank/DDBJ databases">
        <title>Genomic Encyclopedia of Type Strains, Phase IV (KMG-IV): sequencing the most valuable type-strain genomes for metagenomic binning, comparative biology and taxonomic classification.</title>
        <authorList>
            <person name="Goeker M."/>
        </authorList>
    </citation>
    <scope>NUCLEOTIDE SEQUENCE [LARGE SCALE GENOMIC DNA]</scope>
    <source>
        <strain evidence="5 6">DSM 27016</strain>
    </source>
</reference>
<dbReference type="Pfam" id="PF00395">
    <property type="entry name" value="SLH"/>
    <property type="match status" value="1"/>
</dbReference>
<evidence type="ECO:0000256" key="2">
    <source>
        <dbReference type="SAM" id="MobiDB-lite"/>
    </source>
</evidence>
<evidence type="ECO:0000313" key="6">
    <source>
        <dbReference type="Proteomes" id="UP000253034"/>
    </source>
</evidence>
<dbReference type="OrthoDB" id="1713720at2"/>
<feature type="signal peptide" evidence="3">
    <location>
        <begin position="1"/>
        <end position="25"/>
    </location>
</feature>
<proteinExistence type="predicted"/>
<keyword evidence="1" id="KW-0677">Repeat</keyword>
<organism evidence="5 6">
    <name type="scientific">Anaerobacterium chartisolvens</name>
    <dbReference type="NCBI Taxonomy" id="1297424"/>
    <lineage>
        <taxon>Bacteria</taxon>
        <taxon>Bacillati</taxon>
        <taxon>Bacillota</taxon>
        <taxon>Clostridia</taxon>
        <taxon>Eubacteriales</taxon>
        <taxon>Oscillospiraceae</taxon>
        <taxon>Anaerobacterium</taxon>
    </lineage>
</organism>
<feature type="compositionally biased region" description="Acidic residues" evidence="2">
    <location>
        <begin position="1205"/>
        <end position="1216"/>
    </location>
</feature>
<feature type="domain" description="SLH" evidence="4">
    <location>
        <begin position="1516"/>
        <end position="1582"/>
    </location>
</feature>
<evidence type="ECO:0000256" key="1">
    <source>
        <dbReference type="ARBA" id="ARBA00022737"/>
    </source>
</evidence>
<feature type="region of interest" description="Disordered" evidence="2">
    <location>
        <begin position="1176"/>
        <end position="1219"/>
    </location>
</feature>
<protein>
    <submittedName>
        <fullName evidence="5">S-layer family protein</fullName>
    </submittedName>
</protein>
<evidence type="ECO:0000259" key="4">
    <source>
        <dbReference type="PROSITE" id="PS51272"/>
    </source>
</evidence>